<dbReference type="Ensembl" id="ENSOKIT00005073324.1">
    <property type="protein sequence ID" value="ENSOKIP00005068932.1"/>
    <property type="gene ID" value="ENSOKIG00005029601.1"/>
</dbReference>
<feature type="region of interest" description="Disordered" evidence="1">
    <location>
        <begin position="138"/>
        <end position="178"/>
    </location>
</feature>
<organism evidence="2 3">
    <name type="scientific">Oncorhynchus kisutch</name>
    <name type="common">Coho salmon</name>
    <name type="synonym">Salmo kisutch</name>
    <dbReference type="NCBI Taxonomy" id="8019"/>
    <lineage>
        <taxon>Eukaryota</taxon>
        <taxon>Metazoa</taxon>
        <taxon>Chordata</taxon>
        <taxon>Craniata</taxon>
        <taxon>Vertebrata</taxon>
        <taxon>Euteleostomi</taxon>
        <taxon>Actinopterygii</taxon>
        <taxon>Neopterygii</taxon>
        <taxon>Teleostei</taxon>
        <taxon>Protacanthopterygii</taxon>
        <taxon>Salmoniformes</taxon>
        <taxon>Salmonidae</taxon>
        <taxon>Salmoninae</taxon>
        <taxon>Oncorhynchus</taxon>
    </lineage>
</organism>
<accession>A0A8C7MP24</accession>
<dbReference type="GeneTree" id="ENSGT01060000252363"/>
<name>A0A8C7MP24_ONCKI</name>
<keyword evidence="3" id="KW-1185">Reference proteome</keyword>
<reference evidence="2" key="2">
    <citation type="submission" date="2025-09" db="UniProtKB">
        <authorList>
            <consortium name="Ensembl"/>
        </authorList>
    </citation>
    <scope>IDENTIFICATION</scope>
</reference>
<dbReference type="Proteomes" id="UP000694557">
    <property type="component" value="Unassembled WGS sequence"/>
</dbReference>
<evidence type="ECO:0000256" key="1">
    <source>
        <dbReference type="SAM" id="MobiDB-lite"/>
    </source>
</evidence>
<feature type="region of interest" description="Disordered" evidence="1">
    <location>
        <begin position="1"/>
        <end position="102"/>
    </location>
</feature>
<proteinExistence type="predicted"/>
<feature type="compositionally biased region" description="Pro residues" evidence="1">
    <location>
        <begin position="161"/>
        <end position="175"/>
    </location>
</feature>
<sequence length="596" mass="64891">MLSQWNPPCSAMDQSDPDLPPSTNEVAVEGGQRNRGGVSLSSPESSSVNGDGNRKRSGKSRCRRKRSTQPDNHPASIAVEMHPPPLPGQGDSSHAPVPDSPSMVLLGMGSECESVWFDRGVYEQAESLYQCWLAHSANGAKTRPSSSPSLSALAADNHPTSPQPSSPAPNHPITPPTIVAEPAAPEFLALPANSGVTPDEGYLSLAQTSQAASPLTSAQAPGQLMNGLPCLPPLYDRAEAAFYQNLYGNNRSHTCNNLDGGASTSRTTPNAHSTSRCIGDQPQSLMEEEEVLEEAAMVSQGKVEVYHSLLTIQEEPADITDEEGGAMSVGGVCYFLHPERERVWLDRGHYEDAEIRFYDYYQNVPVESTVTNREEEALGEEDTAASATSSPASPVACNGPLRDNTMSAAVDYLAQEKIWFDKPCYHEAERHFYEQMNGTSHPAQELVGANSILQDIARARENIQKSLAGVSQQDTRETCQDRQGFPDVQALLKKHKETANIEDRRLTAADEIHIKLPFTIGRCPAVPSAQNWQKIVGPCYTRLLSREVLHPKAIPPMWKQGQATQLHENRGTGVQQNGRRCSGLMSKCEIFGCSRR</sequence>
<feature type="compositionally biased region" description="Low complexity" evidence="1">
    <location>
        <begin position="384"/>
        <end position="394"/>
    </location>
</feature>
<reference evidence="2" key="1">
    <citation type="submission" date="2025-08" db="UniProtKB">
        <authorList>
            <consortium name="Ensembl"/>
        </authorList>
    </citation>
    <scope>IDENTIFICATION</scope>
</reference>
<dbReference type="AlphaFoldDB" id="A0A8C7MP24"/>
<protein>
    <submittedName>
        <fullName evidence="2">Uncharacterized protein</fullName>
    </submittedName>
</protein>
<feature type="compositionally biased region" description="Basic residues" evidence="1">
    <location>
        <begin position="55"/>
        <end position="67"/>
    </location>
</feature>
<feature type="region of interest" description="Disordered" evidence="1">
    <location>
        <begin position="258"/>
        <end position="279"/>
    </location>
</feature>
<feature type="region of interest" description="Disordered" evidence="1">
    <location>
        <begin position="373"/>
        <end position="400"/>
    </location>
</feature>
<evidence type="ECO:0000313" key="3">
    <source>
        <dbReference type="Proteomes" id="UP000694557"/>
    </source>
</evidence>
<evidence type="ECO:0000313" key="2">
    <source>
        <dbReference type="Ensembl" id="ENSOKIP00005068932.1"/>
    </source>
</evidence>
<feature type="compositionally biased region" description="Low complexity" evidence="1">
    <location>
        <begin position="144"/>
        <end position="155"/>
    </location>
</feature>
<feature type="compositionally biased region" description="Polar residues" evidence="1">
    <location>
        <begin position="258"/>
        <end position="276"/>
    </location>
</feature>